<keyword evidence="3" id="KW-1185">Reference proteome</keyword>
<keyword evidence="1" id="KW-0472">Membrane</keyword>
<proteinExistence type="predicted"/>
<evidence type="ECO:0000256" key="1">
    <source>
        <dbReference type="SAM" id="Phobius"/>
    </source>
</evidence>
<accession>A0ABD2VTE3</accession>
<dbReference type="EMBL" id="JBJJXI010000187">
    <property type="protein sequence ID" value="KAL3383607.1"/>
    <property type="molecule type" value="Genomic_DNA"/>
</dbReference>
<keyword evidence="1" id="KW-0812">Transmembrane</keyword>
<feature type="transmembrane region" description="Helical" evidence="1">
    <location>
        <begin position="134"/>
        <end position="152"/>
    </location>
</feature>
<keyword evidence="1" id="KW-1133">Transmembrane helix</keyword>
<reference evidence="2 3" key="1">
    <citation type="journal article" date="2024" name="bioRxiv">
        <title>A reference genome for Trichogramma kaykai: A tiny desert-dwelling parasitoid wasp with competing sex-ratio distorters.</title>
        <authorList>
            <person name="Culotta J."/>
            <person name="Lindsey A.R."/>
        </authorList>
    </citation>
    <scope>NUCLEOTIDE SEQUENCE [LARGE SCALE GENOMIC DNA]</scope>
    <source>
        <strain evidence="2 3">KSX58</strain>
    </source>
</reference>
<name>A0ABD2VTE3_9HYME</name>
<evidence type="ECO:0000313" key="3">
    <source>
        <dbReference type="Proteomes" id="UP001627154"/>
    </source>
</evidence>
<dbReference type="Proteomes" id="UP001627154">
    <property type="component" value="Unassembled WGS sequence"/>
</dbReference>
<gene>
    <name evidence="2" type="ORF">TKK_020510</name>
</gene>
<organism evidence="2 3">
    <name type="scientific">Trichogramma kaykai</name>
    <dbReference type="NCBI Taxonomy" id="54128"/>
    <lineage>
        <taxon>Eukaryota</taxon>
        <taxon>Metazoa</taxon>
        <taxon>Ecdysozoa</taxon>
        <taxon>Arthropoda</taxon>
        <taxon>Hexapoda</taxon>
        <taxon>Insecta</taxon>
        <taxon>Pterygota</taxon>
        <taxon>Neoptera</taxon>
        <taxon>Endopterygota</taxon>
        <taxon>Hymenoptera</taxon>
        <taxon>Apocrita</taxon>
        <taxon>Proctotrupomorpha</taxon>
        <taxon>Chalcidoidea</taxon>
        <taxon>Trichogrammatidae</taxon>
        <taxon>Trichogramma</taxon>
    </lineage>
</organism>
<protein>
    <submittedName>
        <fullName evidence="2">Uncharacterized protein</fullName>
    </submittedName>
</protein>
<dbReference type="AlphaFoldDB" id="A0ABD2VTE3"/>
<comment type="caution">
    <text evidence="2">The sequence shown here is derived from an EMBL/GenBank/DDBJ whole genome shotgun (WGS) entry which is preliminary data.</text>
</comment>
<evidence type="ECO:0000313" key="2">
    <source>
        <dbReference type="EMBL" id="KAL3383607.1"/>
    </source>
</evidence>
<sequence>MSIDVGSGVRVVIVQWKRLRRHDKAITRVGVSKSQRESGNMLRYMYSSYMPMCSSIWDMYCAIHKDGVTHRVVHCARQIALMAFSSAKASNAHIVLQSPSVRTSDSLARFHFACAIPTKPLRNVRYYRTQTRTVIMLIIMLGPMQATIIISIR</sequence>